<evidence type="ECO:0000313" key="2">
    <source>
        <dbReference type="Proteomes" id="UP000319040"/>
    </source>
</evidence>
<reference evidence="1 2" key="1">
    <citation type="submission" date="2017-05" db="EMBL/GenBank/DDBJ databases">
        <authorList>
            <person name="Varghese N."/>
            <person name="Submissions S."/>
        </authorList>
    </citation>
    <scope>NUCLEOTIDE SEQUENCE [LARGE SCALE GENOMIC DNA]</scope>
    <source>
        <strain evidence="1 2">DSM 27040</strain>
    </source>
</reference>
<keyword evidence="2" id="KW-1185">Reference proteome</keyword>
<organism evidence="1 2">
    <name type="scientific">Saccharicrinis carchari</name>
    <dbReference type="NCBI Taxonomy" id="1168039"/>
    <lineage>
        <taxon>Bacteria</taxon>
        <taxon>Pseudomonadati</taxon>
        <taxon>Bacteroidota</taxon>
        <taxon>Bacteroidia</taxon>
        <taxon>Marinilabiliales</taxon>
        <taxon>Marinilabiliaceae</taxon>
        <taxon>Saccharicrinis</taxon>
    </lineage>
</organism>
<evidence type="ECO:0000313" key="1">
    <source>
        <dbReference type="EMBL" id="SMO92941.1"/>
    </source>
</evidence>
<protein>
    <submittedName>
        <fullName evidence="1">Uncharacterized protein</fullName>
    </submittedName>
</protein>
<dbReference type="OrthoDB" id="1495242at2"/>
<dbReference type="Proteomes" id="UP000319040">
    <property type="component" value="Unassembled WGS sequence"/>
</dbReference>
<gene>
    <name evidence="1" type="ORF">SAMN06265379_11720</name>
</gene>
<proteinExistence type="predicted"/>
<accession>A0A521FBC4</accession>
<dbReference type="AlphaFoldDB" id="A0A521FBC4"/>
<dbReference type="EMBL" id="FXTB01000017">
    <property type="protein sequence ID" value="SMO92941.1"/>
    <property type="molecule type" value="Genomic_DNA"/>
</dbReference>
<name>A0A521FBC4_SACCC</name>
<dbReference type="PROSITE" id="PS51257">
    <property type="entry name" value="PROKAR_LIPOPROTEIN"/>
    <property type="match status" value="1"/>
</dbReference>
<sequence length="188" mass="21579">MTRILQVLTLLLFSVSIISCHQTSIEKLKSELDENTLFVLNDKFVILNAQDFLNQIKNPSILKFEISDSLAVEYKSPYSAVVHVLTDSTSQIAFNKSKWLEYRFVKKVNPNIKMFYMLDGMPIHDYSSVKNYLTNRIITKLNFIPPNQAVAIWGNREGKNGATQIWTETNEDELIIPVIVKKTHGNNK</sequence>
<dbReference type="RefSeq" id="WP_142534816.1">
    <property type="nucleotide sequence ID" value="NZ_FXTB01000017.1"/>
</dbReference>